<proteinExistence type="predicted"/>
<dbReference type="Proteomes" id="UP001549146">
    <property type="component" value="Unassembled WGS sequence"/>
</dbReference>
<dbReference type="EMBL" id="JBEPMO010000001">
    <property type="protein sequence ID" value="MET3730496.1"/>
    <property type="molecule type" value="Genomic_DNA"/>
</dbReference>
<gene>
    <name evidence="1" type="ORF">ABID46_000012</name>
    <name evidence="2" type="ORF">ABID46_000048</name>
</gene>
<evidence type="ECO:0008006" key="4">
    <source>
        <dbReference type="Google" id="ProtNLM"/>
    </source>
</evidence>
<organism evidence="2 3">
    <name type="scientific">Moheibacter stercoris</name>
    <dbReference type="NCBI Taxonomy" id="1628251"/>
    <lineage>
        <taxon>Bacteria</taxon>
        <taxon>Pseudomonadati</taxon>
        <taxon>Bacteroidota</taxon>
        <taxon>Flavobacteriia</taxon>
        <taxon>Flavobacteriales</taxon>
        <taxon>Weeksellaceae</taxon>
        <taxon>Moheibacter</taxon>
    </lineage>
</organism>
<sequence length="131" mass="14802">MSFLAKLEIDGESYNVLECNLSLHQSIDNSGKPSAEPQGGIVNLVIESTASPDFFRWMISNTETKDGEVIFFRRDAISKMRDLKFEKAYCIGYNETFLNANSIPMQIQLVLSAKNISMNGVSFKRNWPVEI</sequence>
<reference evidence="2 3" key="1">
    <citation type="submission" date="2024-06" db="EMBL/GenBank/DDBJ databases">
        <title>Genomic Encyclopedia of Type Strains, Phase IV (KMG-IV): sequencing the most valuable type-strain genomes for metagenomic binning, comparative biology and taxonomic classification.</title>
        <authorList>
            <person name="Goeker M."/>
        </authorList>
    </citation>
    <scope>NUCLEOTIDE SEQUENCE [LARGE SCALE GENOMIC DNA]</scope>
    <source>
        <strain evidence="2 3">DSM 29388</strain>
    </source>
</reference>
<dbReference type="EMBL" id="JBEPMO010000001">
    <property type="protein sequence ID" value="MET3730460.1"/>
    <property type="molecule type" value="Genomic_DNA"/>
</dbReference>
<name>A0ABV2LPJ6_9FLAO</name>
<dbReference type="RefSeq" id="WP_354505353.1">
    <property type="nucleotide sequence ID" value="NZ_JBEPMO010000001.1"/>
</dbReference>
<accession>A0ABV2LPJ6</accession>
<keyword evidence="3" id="KW-1185">Reference proteome</keyword>
<protein>
    <recommendedName>
        <fullName evidence="4">Type VI secretion system needle protein Hcp</fullName>
    </recommendedName>
</protein>
<dbReference type="InterPro" id="IPR041408">
    <property type="entry name" value="Hcp_Tssd"/>
</dbReference>
<dbReference type="Pfam" id="PF17642">
    <property type="entry name" value="TssD"/>
    <property type="match status" value="1"/>
</dbReference>
<evidence type="ECO:0000313" key="3">
    <source>
        <dbReference type="Proteomes" id="UP001549146"/>
    </source>
</evidence>
<evidence type="ECO:0000313" key="1">
    <source>
        <dbReference type="EMBL" id="MET3730460.1"/>
    </source>
</evidence>
<evidence type="ECO:0000313" key="2">
    <source>
        <dbReference type="EMBL" id="MET3730496.1"/>
    </source>
</evidence>
<comment type="caution">
    <text evidence="2">The sequence shown here is derived from an EMBL/GenBank/DDBJ whole genome shotgun (WGS) entry which is preliminary data.</text>
</comment>